<dbReference type="EMBL" id="JBHSXS010000006">
    <property type="protein sequence ID" value="MFC6880734.1"/>
    <property type="molecule type" value="Genomic_DNA"/>
</dbReference>
<dbReference type="RefSeq" id="WP_160826237.1">
    <property type="nucleotide sequence ID" value="NZ_JBHSXS010000006.1"/>
</dbReference>
<accession>A0ABW2CI99</accession>
<evidence type="ECO:0000313" key="2">
    <source>
        <dbReference type="Proteomes" id="UP001596380"/>
    </source>
</evidence>
<name>A0ABW2CI99_9ACTN</name>
<reference evidence="2" key="1">
    <citation type="journal article" date="2019" name="Int. J. Syst. Evol. Microbiol.">
        <title>The Global Catalogue of Microorganisms (GCM) 10K type strain sequencing project: providing services to taxonomists for standard genome sequencing and annotation.</title>
        <authorList>
            <consortium name="The Broad Institute Genomics Platform"/>
            <consortium name="The Broad Institute Genome Sequencing Center for Infectious Disease"/>
            <person name="Wu L."/>
            <person name="Ma J."/>
        </authorList>
    </citation>
    <scope>NUCLEOTIDE SEQUENCE [LARGE SCALE GENOMIC DNA]</scope>
    <source>
        <strain evidence="2">JCM 3369</strain>
    </source>
</reference>
<protein>
    <submittedName>
        <fullName evidence="1">Uncharacterized protein</fullName>
    </submittedName>
</protein>
<proteinExistence type="predicted"/>
<keyword evidence="2" id="KW-1185">Reference proteome</keyword>
<gene>
    <name evidence="1" type="ORF">ACFQKB_13285</name>
</gene>
<sequence>MQAVRAEMSTTGTDPLTGPGIDVRLSLLPGGRGRLHTAISRVTLGDWSATLLNRELLAFAAD</sequence>
<organism evidence="1 2">
    <name type="scientific">Actinomadura yumaensis</name>
    <dbReference type="NCBI Taxonomy" id="111807"/>
    <lineage>
        <taxon>Bacteria</taxon>
        <taxon>Bacillati</taxon>
        <taxon>Actinomycetota</taxon>
        <taxon>Actinomycetes</taxon>
        <taxon>Streptosporangiales</taxon>
        <taxon>Thermomonosporaceae</taxon>
        <taxon>Actinomadura</taxon>
    </lineage>
</organism>
<comment type="caution">
    <text evidence="1">The sequence shown here is derived from an EMBL/GenBank/DDBJ whole genome shotgun (WGS) entry which is preliminary data.</text>
</comment>
<evidence type="ECO:0000313" key="1">
    <source>
        <dbReference type="EMBL" id="MFC6880734.1"/>
    </source>
</evidence>
<dbReference type="Proteomes" id="UP001596380">
    <property type="component" value="Unassembled WGS sequence"/>
</dbReference>